<evidence type="ECO:0000256" key="1">
    <source>
        <dbReference type="SAM" id="MobiDB-lite"/>
    </source>
</evidence>
<keyword evidence="2" id="KW-0418">Kinase</keyword>
<feature type="non-terminal residue" evidence="2">
    <location>
        <position position="129"/>
    </location>
</feature>
<accession>A0A6J4J282</accession>
<proteinExistence type="predicted"/>
<dbReference type="AlphaFoldDB" id="A0A6J4J282"/>
<reference evidence="2" key="1">
    <citation type="submission" date="2020-02" db="EMBL/GenBank/DDBJ databases">
        <authorList>
            <person name="Meier V. D."/>
        </authorList>
    </citation>
    <scope>NUCLEOTIDE SEQUENCE</scope>
    <source>
        <strain evidence="2">AVDCRST_MAG52</strain>
    </source>
</reference>
<dbReference type="GO" id="GO:0016301">
    <property type="term" value="F:kinase activity"/>
    <property type="evidence" value="ECO:0007669"/>
    <property type="project" value="UniProtKB-KW"/>
</dbReference>
<name>A0A6J4J282_9ACTN</name>
<feature type="compositionally biased region" description="Low complexity" evidence="1">
    <location>
        <begin position="29"/>
        <end position="40"/>
    </location>
</feature>
<evidence type="ECO:0000313" key="2">
    <source>
        <dbReference type="EMBL" id="CAA9266211.1"/>
    </source>
</evidence>
<sequence length="129" mass="13719">VQPHRQHRSAADSCQRAGRATPPARDPPRLAGAPGPLRRGAAGHRARGERGRPRPAGVVHDPRAGGLRGMAPDRRGRRLVHPPGGPRARAGAAPGPGAPHGQGDRRPLGERGVPRREARLVRARRRRGV</sequence>
<organism evidence="2">
    <name type="scientific">uncultured Blastococcus sp</name>
    <dbReference type="NCBI Taxonomy" id="217144"/>
    <lineage>
        <taxon>Bacteria</taxon>
        <taxon>Bacillati</taxon>
        <taxon>Actinomycetota</taxon>
        <taxon>Actinomycetes</taxon>
        <taxon>Geodermatophilales</taxon>
        <taxon>Geodermatophilaceae</taxon>
        <taxon>Blastococcus</taxon>
        <taxon>environmental samples</taxon>
    </lineage>
</organism>
<protein>
    <submittedName>
        <fullName evidence="2">Uncharacterized protein with histidine kinase-like ATPase domain</fullName>
    </submittedName>
</protein>
<feature type="non-terminal residue" evidence="2">
    <location>
        <position position="1"/>
    </location>
</feature>
<dbReference type="EMBL" id="CADCTN010000202">
    <property type="protein sequence ID" value="CAA9266211.1"/>
    <property type="molecule type" value="Genomic_DNA"/>
</dbReference>
<feature type="region of interest" description="Disordered" evidence="1">
    <location>
        <begin position="1"/>
        <end position="129"/>
    </location>
</feature>
<gene>
    <name evidence="2" type="ORF">AVDCRST_MAG52-2938</name>
</gene>
<keyword evidence="2" id="KW-0808">Transferase</keyword>
<feature type="compositionally biased region" description="Basic and acidic residues" evidence="1">
    <location>
        <begin position="102"/>
        <end position="120"/>
    </location>
</feature>
<feature type="compositionally biased region" description="Low complexity" evidence="1">
    <location>
        <begin position="86"/>
        <end position="101"/>
    </location>
</feature>